<name>A0ABS4W122_9PSEU</name>
<comment type="caution">
    <text evidence="1">The sequence shown here is derived from an EMBL/GenBank/DDBJ whole genome shotgun (WGS) entry which is preliminary data.</text>
</comment>
<evidence type="ECO:0000313" key="2">
    <source>
        <dbReference type="Proteomes" id="UP001519295"/>
    </source>
</evidence>
<dbReference type="RefSeq" id="WP_210032638.1">
    <property type="nucleotide sequence ID" value="NZ_JAGINU010000001.1"/>
</dbReference>
<protein>
    <submittedName>
        <fullName evidence="1">Membrane protein AbrB (Regulator of aidB expression)</fullName>
    </submittedName>
</protein>
<reference evidence="1 2" key="1">
    <citation type="submission" date="2021-03" db="EMBL/GenBank/DDBJ databases">
        <title>Sequencing the genomes of 1000 actinobacteria strains.</title>
        <authorList>
            <person name="Klenk H.-P."/>
        </authorList>
    </citation>
    <scope>NUCLEOTIDE SEQUENCE [LARGE SCALE GENOMIC DNA]</scope>
    <source>
        <strain evidence="1 2">DSM 45256</strain>
    </source>
</reference>
<keyword evidence="2" id="KW-1185">Reference proteome</keyword>
<sequence length="76" mass="7357">MATGIGVAIFLALLGAFICAKARVPAGAVVFSLIALALFVATPLGQGVPGAVEQFVSTVDGAATPVLNGEGSDGAQ</sequence>
<organism evidence="1 2">
    <name type="scientific">Pseudonocardia parietis</name>
    <dbReference type="NCBI Taxonomy" id="570936"/>
    <lineage>
        <taxon>Bacteria</taxon>
        <taxon>Bacillati</taxon>
        <taxon>Actinomycetota</taxon>
        <taxon>Actinomycetes</taxon>
        <taxon>Pseudonocardiales</taxon>
        <taxon>Pseudonocardiaceae</taxon>
        <taxon>Pseudonocardia</taxon>
    </lineage>
</organism>
<evidence type="ECO:0000313" key="1">
    <source>
        <dbReference type="EMBL" id="MBP2369915.1"/>
    </source>
</evidence>
<gene>
    <name evidence="1" type="ORF">JOF36_005611</name>
</gene>
<accession>A0ABS4W122</accession>
<proteinExistence type="predicted"/>
<dbReference type="Proteomes" id="UP001519295">
    <property type="component" value="Unassembled WGS sequence"/>
</dbReference>
<dbReference type="EMBL" id="JAGINU010000001">
    <property type="protein sequence ID" value="MBP2369915.1"/>
    <property type="molecule type" value="Genomic_DNA"/>
</dbReference>